<feature type="compositionally biased region" description="Basic and acidic residues" evidence="1">
    <location>
        <begin position="88"/>
        <end position="99"/>
    </location>
</feature>
<feature type="region of interest" description="Disordered" evidence="1">
    <location>
        <begin position="70"/>
        <end position="99"/>
    </location>
</feature>
<dbReference type="EMBL" id="UZAN01052743">
    <property type="protein sequence ID" value="VDP89655.1"/>
    <property type="molecule type" value="Genomic_DNA"/>
</dbReference>
<evidence type="ECO:0000313" key="2">
    <source>
        <dbReference type="EMBL" id="VDP89655.1"/>
    </source>
</evidence>
<reference evidence="2 3" key="1">
    <citation type="submission" date="2018-11" db="EMBL/GenBank/DDBJ databases">
        <authorList>
            <consortium name="Pathogen Informatics"/>
        </authorList>
    </citation>
    <scope>NUCLEOTIDE SEQUENCE [LARGE SCALE GENOMIC DNA]</scope>
    <source>
        <strain evidence="2 3">Egypt</strain>
    </source>
</reference>
<gene>
    <name evidence="2" type="ORF">ECPE_LOCUS12383</name>
</gene>
<keyword evidence="3" id="KW-1185">Reference proteome</keyword>
<organism evidence="2 3">
    <name type="scientific">Echinostoma caproni</name>
    <dbReference type="NCBI Taxonomy" id="27848"/>
    <lineage>
        <taxon>Eukaryota</taxon>
        <taxon>Metazoa</taxon>
        <taxon>Spiralia</taxon>
        <taxon>Lophotrochozoa</taxon>
        <taxon>Platyhelminthes</taxon>
        <taxon>Trematoda</taxon>
        <taxon>Digenea</taxon>
        <taxon>Plagiorchiida</taxon>
        <taxon>Echinostomata</taxon>
        <taxon>Echinostomatoidea</taxon>
        <taxon>Echinostomatidae</taxon>
        <taxon>Echinostoma</taxon>
    </lineage>
</organism>
<accession>A0A3P8IMI5</accession>
<dbReference type="OrthoDB" id="430051at2759"/>
<proteinExistence type="predicted"/>
<evidence type="ECO:0000313" key="3">
    <source>
        <dbReference type="Proteomes" id="UP000272942"/>
    </source>
</evidence>
<feature type="compositionally biased region" description="Polar residues" evidence="1">
    <location>
        <begin position="73"/>
        <end position="87"/>
    </location>
</feature>
<dbReference type="Proteomes" id="UP000272942">
    <property type="component" value="Unassembled WGS sequence"/>
</dbReference>
<name>A0A3P8IMI5_9TREM</name>
<sequence length="99" mass="10854">MFQRAVQLAGQLDQSIAARLEQPAVDITGMTGSMGEMASFSHQAQSHPNAISNQPVAGCPSCGRMVLIRQRRPSQQQPLTEVNTNQSERIRKAPPLRED</sequence>
<protein>
    <submittedName>
        <fullName evidence="2">Uncharacterized protein</fullName>
    </submittedName>
</protein>
<evidence type="ECO:0000256" key="1">
    <source>
        <dbReference type="SAM" id="MobiDB-lite"/>
    </source>
</evidence>
<dbReference type="AlphaFoldDB" id="A0A3P8IMI5"/>